<name>X0RX89_9ZZZZ</name>
<feature type="compositionally biased region" description="Basic residues" evidence="1">
    <location>
        <begin position="1"/>
        <end position="10"/>
    </location>
</feature>
<dbReference type="EMBL" id="BARS01008962">
    <property type="protein sequence ID" value="GAF68367.1"/>
    <property type="molecule type" value="Genomic_DNA"/>
</dbReference>
<dbReference type="AlphaFoldDB" id="X0RX89"/>
<feature type="non-terminal residue" evidence="2">
    <location>
        <position position="1"/>
    </location>
</feature>
<sequence>KQAGKAKKERMKQQARDNARRIQVAGAVPGLPQ</sequence>
<organism evidence="2">
    <name type="scientific">marine sediment metagenome</name>
    <dbReference type="NCBI Taxonomy" id="412755"/>
    <lineage>
        <taxon>unclassified sequences</taxon>
        <taxon>metagenomes</taxon>
        <taxon>ecological metagenomes</taxon>
    </lineage>
</organism>
<proteinExistence type="predicted"/>
<feature type="compositionally biased region" description="Basic and acidic residues" evidence="1">
    <location>
        <begin position="11"/>
        <end position="20"/>
    </location>
</feature>
<reference evidence="2" key="1">
    <citation type="journal article" date="2014" name="Front. Microbiol.">
        <title>High frequency of phylogenetically diverse reductive dehalogenase-homologous genes in deep subseafloor sedimentary metagenomes.</title>
        <authorList>
            <person name="Kawai M."/>
            <person name="Futagami T."/>
            <person name="Toyoda A."/>
            <person name="Takaki Y."/>
            <person name="Nishi S."/>
            <person name="Hori S."/>
            <person name="Arai W."/>
            <person name="Tsubouchi T."/>
            <person name="Morono Y."/>
            <person name="Uchiyama I."/>
            <person name="Ito T."/>
            <person name="Fujiyama A."/>
            <person name="Inagaki F."/>
            <person name="Takami H."/>
        </authorList>
    </citation>
    <scope>NUCLEOTIDE SEQUENCE</scope>
    <source>
        <strain evidence="2">Expedition CK06-06</strain>
    </source>
</reference>
<protein>
    <submittedName>
        <fullName evidence="2">Uncharacterized protein</fullName>
    </submittedName>
</protein>
<feature type="region of interest" description="Disordered" evidence="1">
    <location>
        <begin position="1"/>
        <end position="33"/>
    </location>
</feature>
<gene>
    <name evidence="2" type="ORF">S01H1_16970</name>
</gene>
<accession>X0RX89</accession>
<evidence type="ECO:0000313" key="2">
    <source>
        <dbReference type="EMBL" id="GAF68367.1"/>
    </source>
</evidence>
<evidence type="ECO:0000256" key="1">
    <source>
        <dbReference type="SAM" id="MobiDB-lite"/>
    </source>
</evidence>
<comment type="caution">
    <text evidence="2">The sequence shown here is derived from an EMBL/GenBank/DDBJ whole genome shotgun (WGS) entry which is preliminary data.</text>
</comment>